<keyword evidence="1" id="KW-0175">Coiled coil</keyword>
<accession>A0ABQ8KWM4</accession>
<dbReference type="Proteomes" id="UP000814176">
    <property type="component" value="Unassembled WGS sequence"/>
</dbReference>
<keyword evidence="3" id="KW-0812">Transmembrane</keyword>
<feature type="transmembrane region" description="Helical" evidence="3">
    <location>
        <begin position="41"/>
        <end position="62"/>
    </location>
</feature>
<keyword evidence="3" id="KW-1133">Transmembrane helix</keyword>
<keyword evidence="5" id="KW-1185">Reference proteome</keyword>
<keyword evidence="3" id="KW-0472">Membrane</keyword>
<reference evidence="4 5" key="1">
    <citation type="journal article" date="2021" name="Environ. Microbiol.">
        <title>Gene family expansions and transcriptome signatures uncover fungal adaptations to wood decay.</title>
        <authorList>
            <person name="Hage H."/>
            <person name="Miyauchi S."/>
            <person name="Viragh M."/>
            <person name="Drula E."/>
            <person name="Min B."/>
            <person name="Chaduli D."/>
            <person name="Navarro D."/>
            <person name="Favel A."/>
            <person name="Norest M."/>
            <person name="Lesage-Meessen L."/>
            <person name="Balint B."/>
            <person name="Merenyi Z."/>
            <person name="de Eugenio L."/>
            <person name="Morin E."/>
            <person name="Martinez A.T."/>
            <person name="Baldrian P."/>
            <person name="Stursova M."/>
            <person name="Martinez M.J."/>
            <person name="Novotny C."/>
            <person name="Magnuson J.K."/>
            <person name="Spatafora J.W."/>
            <person name="Maurice S."/>
            <person name="Pangilinan J."/>
            <person name="Andreopoulos W."/>
            <person name="LaButti K."/>
            <person name="Hundley H."/>
            <person name="Na H."/>
            <person name="Kuo A."/>
            <person name="Barry K."/>
            <person name="Lipzen A."/>
            <person name="Henrissat B."/>
            <person name="Riley R."/>
            <person name="Ahrendt S."/>
            <person name="Nagy L.G."/>
            <person name="Grigoriev I.V."/>
            <person name="Martin F."/>
            <person name="Rosso M.N."/>
        </authorList>
    </citation>
    <scope>NUCLEOTIDE SEQUENCE [LARGE SCALE GENOMIC DNA]</scope>
    <source>
        <strain evidence="4 5">CIRM-BRFM 1785</strain>
    </source>
</reference>
<dbReference type="PANTHER" id="PTHR41390">
    <property type="entry name" value="CHROMOSOME 7, WHOLE GENOME SHOTGUN SEQUENCE"/>
    <property type="match status" value="1"/>
</dbReference>
<name>A0ABQ8KWM4_9APHY</name>
<evidence type="ECO:0000256" key="2">
    <source>
        <dbReference type="SAM" id="MobiDB-lite"/>
    </source>
</evidence>
<gene>
    <name evidence="4" type="ORF">C8Q71DRAFT_240181</name>
</gene>
<feature type="transmembrane region" description="Helical" evidence="3">
    <location>
        <begin position="12"/>
        <end position="34"/>
    </location>
</feature>
<evidence type="ECO:0000256" key="3">
    <source>
        <dbReference type="SAM" id="Phobius"/>
    </source>
</evidence>
<dbReference type="PANTHER" id="PTHR41390:SF1">
    <property type="entry name" value="NADH-UBIQUINONE OXIDOREDUCTASE 213 KDA SUBUNIT"/>
    <property type="match status" value="1"/>
</dbReference>
<organism evidence="4 5">
    <name type="scientific">Rhodofomes roseus</name>
    <dbReference type="NCBI Taxonomy" id="34475"/>
    <lineage>
        <taxon>Eukaryota</taxon>
        <taxon>Fungi</taxon>
        <taxon>Dikarya</taxon>
        <taxon>Basidiomycota</taxon>
        <taxon>Agaricomycotina</taxon>
        <taxon>Agaricomycetes</taxon>
        <taxon>Polyporales</taxon>
        <taxon>Rhodofomes</taxon>
    </lineage>
</organism>
<protein>
    <recommendedName>
        <fullName evidence="6">EcsC family protein</fullName>
    </recommendedName>
</protein>
<dbReference type="RefSeq" id="XP_047784253.1">
    <property type="nucleotide sequence ID" value="XM_047917225.1"/>
</dbReference>
<feature type="region of interest" description="Disordered" evidence="2">
    <location>
        <begin position="172"/>
        <end position="193"/>
    </location>
</feature>
<sequence>MVEFAMDPSAPLAVGVNTLLTSVATGTLAGAYGLLKGSSQVGLMITIAGLNGGVAGATFFSFREYVASPILLTALSDTHYSRRIRELREQRKEGTQPGEKLSWWDMRLNKVPDTAASGAFTGGVLNAWKRGRPGIVPGMVTAGLVCTMVQLLYNELGVARIKYVSRKLQASQAPTPASAPPQHPPDHDFEPPRSVSERIFSMLGWHKVSDDDYLAKLKLKREMYLRRIAELEQEKQEAEQQEGTRDRP</sequence>
<comment type="caution">
    <text evidence="4">The sequence shown here is derived from an EMBL/GenBank/DDBJ whole genome shotgun (WGS) entry which is preliminary data.</text>
</comment>
<evidence type="ECO:0000256" key="1">
    <source>
        <dbReference type="SAM" id="Coils"/>
    </source>
</evidence>
<dbReference type="EMBL" id="JADCUA010000002">
    <property type="protein sequence ID" value="KAH9843206.1"/>
    <property type="molecule type" value="Genomic_DNA"/>
</dbReference>
<feature type="coiled-coil region" evidence="1">
    <location>
        <begin position="214"/>
        <end position="241"/>
    </location>
</feature>
<dbReference type="GeneID" id="71997957"/>
<evidence type="ECO:0008006" key="6">
    <source>
        <dbReference type="Google" id="ProtNLM"/>
    </source>
</evidence>
<proteinExistence type="predicted"/>
<evidence type="ECO:0000313" key="4">
    <source>
        <dbReference type="EMBL" id="KAH9843206.1"/>
    </source>
</evidence>
<evidence type="ECO:0000313" key="5">
    <source>
        <dbReference type="Proteomes" id="UP000814176"/>
    </source>
</evidence>